<protein>
    <submittedName>
        <fullName evidence="2">ImmA/IrrE family metallo-endopeptidase</fullName>
    </submittedName>
</protein>
<proteinExistence type="predicted"/>
<name>A0A9X7Z6Z5_9BACL</name>
<evidence type="ECO:0000313" key="2">
    <source>
        <dbReference type="EMBL" id="QSO48469.1"/>
    </source>
</evidence>
<evidence type="ECO:0000259" key="1">
    <source>
        <dbReference type="Pfam" id="PF06114"/>
    </source>
</evidence>
<dbReference type="InterPro" id="IPR052345">
    <property type="entry name" value="Rad_response_metalloprotease"/>
</dbReference>
<accession>A0A9X7Z6Z5</accession>
<keyword evidence="3" id="KW-1185">Reference proteome</keyword>
<dbReference type="Pfam" id="PF06114">
    <property type="entry name" value="Peptidase_M78"/>
    <property type="match status" value="1"/>
</dbReference>
<dbReference type="PANTHER" id="PTHR43236:SF2">
    <property type="entry name" value="BLL0069 PROTEIN"/>
    <property type="match status" value="1"/>
</dbReference>
<dbReference type="InterPro" id="IPR010359">
    <property type="entry name" value="IrrE_HExxH"/>
</dbReference>
<dbReference type="PANTHER" id="PTHR43236">
    <property type="entry name" value="ANTITOXIN HIGA1"/>
    <property type="match status" value="1"/>
</dbReference>
<sequence length="180" mass="20267">MTNYWSQIENKTKQILADMGISETPIPIEMIAKNLNVHVSYEPFDGELSGVLYKDKEDTIIGVNSSHPLTRQRFTIAHEIGHLILHEPDPVHIDKNFRLHFRNEVSSQATDFREIEANAFAAAILMPANLLSSKFDDVIREGIDIDSGTDQISSLAREFQVSSQALMIRLSKLGILDNFS</sequence>
<evidence type="ECO:0000313" key="3">
    <source>
        <dbReference type="Proteomes" id="UP000663505"/>
    </source>
</evidence>
<dbReference type="Gene3D" id="1.10.10.2910">
    <property type="match status" value="1"/>
</dbReference>
<reference evidence="2 3" key="1">
    <citation type="submission" date="2021-02" db="EMBL/GenBank/DDBJ databases">
        <title>Alicyclobacillus curvatus sp. nov. and Alicyclobacillus mengziensis sp. nov., two acidophilic bacteria isolated from acid mine drainage.</title>
        <authorList>
            <person name="Huang Y."/>
        </authorList>
    </citation>
    <scope>NUCLEOTIDE SEQUENCE [LARGE SCALE GENOMIC DNA]</scope>
    <source>
        <strain evidence="2 3">S30H14</strain>
    </source>
</reference>
<dbReference type="Proteomes" id="UP000663505">
    <property type="component" value="Chromosome"/>
</dbReference>
<organism evidence="2 3">
    <name type="scientific">Alicyclobacillus mengziensis</name>
    <dbReference type="NCBI Taxonomy" id="2931921"/>
    <lineage>
        <taxon>Bacteria</taxon>
        <taxon>Bacillati</taxon>
        <taxon>Bacillota</taxon>
        <taxon>Bacilli</taxon>
        <taxon>Bacillales</taxon>
        <taxon>Alicyclobacillaceae</taxon>
        <taxon>Alicyclobacillus</taxon>
    </lineage>
</organism>
<feature type="domain" description="IrrE N-terminal-like" evidence="1">
    <location>
        <begin position="32"/>
        <end position="171"/>
    </location>
</feature>
<dbReference type="AlphaFoldDB" id="A0A9X7Z6Z5"/>
<dbReference type="EMBL" id="CP071182">
    <property type="protein sequence ID" value="QSO48469.1"/>
    <property type="molecule type" value="Genomic_DNA"/>
</dbReference>
<gene>
    <name evidence="2" type="ORF">JZ786_05625</name>
</gene>
<dbReference type="RefSeq" id="WP_206657804.1">
    <property type="nucleotide sequence ID" value="NZ_CP071182.1"/>
</dbReference>
<dbReference type="KEGG" id="afx:JZ786_05625"/>